<evidence type="ECO:0000313" key="2">
    <source>
        <dbReference type="Proteomes" id="UP000821866"/>
    </source>
</evidence>
<proteinExistence type="predicted"/>
<organism evidence="1 2">
    <name type="scientific">Rhipicephalus microplus</name>
    <name type="common">Cattle tick</name>
    <name type="synonym">Boophilus microplus</name>
    <dbReference type="NCBI Taxonomy" id="6941"/>
    <lineage>
        <taxon>Eukaryota</taxon>
        <taxon>Metazoa</taxon>
        <taxon>Ecdysozoa</taxon>
        <taxon>Arthropoda</taxon>
        <taxon>Chelicerata</taxon>
        <taxon>Arachnida</taxon>
        <taxon>Acari</taxon>
        <taxon>Parasitiformes</taxon>
        <taxon>Ixodida</taxon>
        <taxon>Ixodoidea</taxon>
        <taxon>Ixodidae</taxon>
        <taxon>Rhipicephalinae</taxon>
        <taxon>Rhipicephalus</taxon>
        <taxon>Boophilus</taxon>
    </lineage>
</organism>
<evidence type="ECO:0000313" key="1">
    <source>
        <dbReference type="EMBL" id="KAH8038034.1"/>
    </source>
</evidence>
<name>A0A9J6EUQ6_RHIMP</name>
<keyword evidence="2" id="KW-1185">Reference proteome</keyword>
<accession>A0A9J6EUQ6</accession>
<dbReference type="Proteomes" id="UP000821866">
    <property type="component" value="Chromosome 10"/>
</dbReference>
<reference evidence="1" key="2">
    <citation type="submission" date="2021-09" db="EMBL/GenBank/DDBJ databases">
        <authorList>
            <person name="Jia N."/>
            <person name="Wang J."/>
            <person name="Shi W."/>
            <person name="Du L."/>
            <person name="Sun Y."/>
            <person name="Zhan W."/>
            <person name="Jiang J."/>
            <person name="Wang Q."/>
            <person name="Zhang B."/>
            <person name="Ji P."/>
            <person name="Sakyi L.B."/>
            <person name="Cui X."/>
            <person name="Yuan T."/>
            <person name="Jiang B."/>
            <person name="Yang W."/>
            <person name="Lam T.T.-Y."/>
            <person name="Chang Q."/>
            <person name="Ding S."/>
            <person name="Wang X."/>
            <person name="Zhu J."/>
            <person name="Ruan X."/>
            <person name="Zhao L."/>
            <person name="Wei J."/>
            <person name="Que T."/>
            <person name="Du C."/>
            <person name="Cheng J."/>
            <person name="Dai P."/>
            <person name="Han X."/>
            <person name="Huang E."/>
            <person name="Gao Y."/>
            <person name="Liu J."/>
            <person name="Shao H."/>
            <person name="Ye R."/>
            <person name="Li L."/>
            <person name="Wei W."/>
            <person name="Wang X."/>
            <person name="Wang C."/>
            <person name="Huo Q."/>
            <person name="Li W."/>
            <person name="Guo W."/>
            <person name="Chen H."/>
            <person name="Chen S."/>
            <person name="Zhou L."/>
            <person name="Zhou L."/>
            <person name="Ni X."/>
            <person name="Tian J."/>
            <person name="Zhou Y."/>
            <person name="Sheng Y."/>
            <person name="Liu T."/>
            <person name="Pan Y."/>
            <person name="Xia L."/>
            <person name="Li J."/>
            <person name="Zhao F."/>
            <person name="Cao W."/>
        </authorList>
    </citation>
    <scope>NUCLEOTIDE SEQUENCE</scope>
    <source>
        <strain evidence="1">Rmic-2018</strain>
        <tissue evidence="1">Larvae</tissue>
    </source>
</reference>
<sequence length="132" mass="14868">MLTRVTSEVRQNFATNIRFTFSADIGAFDFSSNEAVRDVKCYSRIELTDIKDHLVGATSFATRDKLKAYKSMDANNYVTCRWVQQHRVGDLEDGRHVVVGNVTGSPCSVHGRIIFVTAVVSLHEFFSWKGFA</sequence>
<protein>
    <submittedName>
        <fullName evidence="1">Uncharacterized protein</fullName>
    </submittedName>
</protein>
<comment type="caution">
    <text evidence="1">The sequence shown here is derived from an EMBL/GenBank/DDBJ whole genome shotgun (WGS) entry which is preliminary data.</text>
</comment>
<dbReference type="AlphaFoldDB" id="A0A9J6EUQ6"/>
<dbReference type="EMBL" id="JABSTU010000002">
    <property type="protein sequence ID" value="KAH8038034.1"/>
    <property type="molecule type" value="Genomic_DNA"/>
</dbReference>
<reference evidence="1" key="1">
    <citation type="journal article" date="2020" name="Cell">
        <title>Large-Scale Comparative Analyses of Tick Genomes Elucidate Their Genetic Diversity and Vector Capacities.</title>
        <authorList>
            <consortium name="Tick Genome and Microbiome Consortium (TIGMIC)"/>
            <person name="Jia N."/>
            <person name="Wang J."/>
            <person name="Shi W."/>
            <person name="Du L."/>
            <person name="Sun Y."/>
            <person name="Zhan W."/>
            <person name="Jiang J.F."/>
            <person name="Wang Q."/>
            <person name="Zhang B."/>
            <person name="Ji P."/>
            <person name="Bell-Sakyi L."/>
            <person name="Cui X.M."/>
            <person name="Yuan T.T."/>
            <person name="Jiang B.G."/>
            <person name="Yang W.F."/>
            <person name="Lam T.T."/>
            <person name="Chang Q.C."/>
            <person name="Ding S.J."/>
            <person name="Wang X.J."/>
            <person name="Zhu J.G."/>
            <person name="Ruan X.D."/>
            <person name="Zhao L."/>
            <person name="Wei J.T."/>
            <person name="Ye R.Z."/>
            <person name="Que T.C."/>
            <person name="Du C.H."/>
            <person name="Zhou Y.H."/>
            <person name="Cheng J.X."/>
            <person name="Dai P.F."/>
            <person name="Guo W.B."/>
            <person name="Han X.H."/>
            <person name="Huang E.J."/>
            <person name="Li L.F."/>
            <person name="Wei W."/>
            <person name="Gao Y.C."/>
            <person name="Liu J.Z."/>
            <person name="Shao H.Z."/>
            <person name="Wang X."/>
            <person name="Wang C.C."/>
            <person name="Yang T.C."/>
            <person name="Huo Q.B."/>
            <person name="Li W."/>
            <person name="Chen H.Y."/>
            <person name="Chen S.E."/>
            <person name="Zhou L.G."/>
            <person name="Ni X.B."/>
            <person name="Tian J.H."/>
            <person name="Sheng Y."/>
            <person name="Liu T."/>
            <person name="Pan Y.S."/>
            <person name="Xia L.Y."/>
            <person name="Li J."/>
            <person name="Zhao F."/>
            <person name="Cao W.C."/>
        </authorList>
    </citation>
    <scope>NUCLEOTIDE SEQUENCE</scope>
    <source>
        <strain evidence="1">Rmic-2018</strain>
    </source>
</reference>
<gene>
    <name evidence="1" type="ORF">HPB51_020684</name>
</gene>